<dbReference type="InterPro" id="IPR050463">
    <property type="entry name" value="Gfo/Idh/MocA_oxidrdct_glycsds"/>
</dbReference>
<sequence>MLGIVGIRGRGHLLAMGFALRPDCEVAYMADCDERLFGTRASAGYMRFTPPELARLPRIEGIEKAQGKAPKAVTDFRRALDDKSVDAIVTGTPDHWHAPVTVWSCQAGKHVYVEKPASHSPWEGRKMVQAARKYKRVVQLGTQSRSAPYMIKAKQYIDSGKLGRI</sequence>
<dbReference type="PANTHER" id="PTHR43818">
    <property type="entry name" value="BCDNA.GH03377"/>
    <property type="match status" value="1"/>
</dbReference>
<reference evidence="2" key="1">
    <citation type="journal article" date="2014" name="Front. Microbiol.">
        <title>High frequency of phylogenetically diverse reductive dehalogenase-homologous genes in deep subseafloor sedimentary metagenomes.</title>
        <authorList>
            <person name="Kawai M."/>
            <person name="Futagami T."/>
            <person name="Toyoda A."/>
            <person name="Takaki Y."/>
            <person name="Nishi S."/>
            <person name="Hori S."/>
            <person name="Arai W."/>
            <person name="Tsubouchi T."/>
            <person name="Morono Y."/>
            <person name="Uchiyama I."/>
            <person name="Ito T."/>
            <person name="Fujiyama A."/>
            <person name="Inagaki F."/>
            <person name="Takami H."/>
        </authorList>
    </citation>
    <scope>NUCLEOTIDE SEQUENCE</scope>
    <source>
        <strain evidence="2">Expedition CK06-06</strain>
    </source>
</reference>
<dbReference type="Pfam" id="PF01408">
    <property type="entry name" value="GFO_IDH_MocA"/>
    <property type="match status" value="1"/>
</dbReference>
<organism evidence="2">
    <name type="scientific">marine sediment metagenome</name>
    <dbReference type="NCBI Taxonomy" id="412755"/>
    <lineage>
        <taxon>unclassified sequences</taxon>
        <taxon>metagenomes</taxon>
        <taxon>ecological metagenomes</taxon>
    </lineage>
</organism>
<gene>
    <name evidence="2" type="ORF">S01H1_18571</name>
</gene>
<dbReference type="PANTHER" id="PTHR43818:SF5">
    <property type="entry name" value="OXIDOREDUCTASE FAMILY PROTEIN"/>
    <property type="match status" value="1"/>
</dbReference>
<dbReference type="AlphaFoldDB" id="X0SKT1"/>
<dbReference type="EMBL" id="BARS01009938">
    <property type="protein sequence ID" value="GAF81703.1"/>
    <property type="molecule type" value="Genomic_DNA"/>
</dbReference>
<accession>X0SKT1</accession>
<dbReference type="InterPro" id="IPR036291">
    <property type="entry name" value="NAD(P)-bd_dom_sf"/>
</dbReference>
<feature type="domain" description="Gfo/Idh/MocA-like oxidoreductase N-terminal" evidence="1">
    <location>
        <begin position="70"/>
        <end position="141"/>
    </location>
</feature>
<evidence type="ECO:0000259" key="1">
    <source>
        <dbReference type="Pfam" id="PF01408"/>
    </source>
</evidence>
<dbReference type="Gene3D" id="3.40.50.720">
    <property type="entry name" value="NAD(P)-binding Rossmann-like Domain"/>
    <property type="match status" value="1"/>
</dbReference>
<protein>
    <recommendedName>
        <fullName evidence="1">Gfo/Idh/MocA-like oxidoreductase N-terminal domain-containing protein</fullName>
    </recommendedName>
</protein>
<feature type="non-terminal residue" evidence="2">
    <location>
        <position position="165"/>
    </location>
</feature>
<dbReference type="SUPFAM" id="SSF51735">
    <property type="entry name" value="NAD(P)-binding Rossmann-fold domains"/>
    <property type="match status" value="1"/>
</dbReference>
<dbReference type="InterPro" id="IPR000683">
    <property type="entry name" value="Gfo/Idh/MocA-like_OxRdtase_N"/>
</dbReference>
<proteinExistence type="predicted"/>
<dbReference type="GO" id="GO:0000166">
    <property type="term" value="F:nucleotide binding"/>
    <property type="evidence" value="ECO:0007669"/>
    <property type="project" value="InterPro"/>
</dbReference>
<evidence type="ECO:0000313" key="2">
    <source>
        <dbReference type="EMBL" id="GAF81703.1"/>
    </source>
</evidence>
<comment type="caution">
    <text evidence="2">The sequence shown here is derived from an EMBL/GenBank/DDBJ whole genome shotgun (WGS) entry which is preliminary data.</text>
</comment>
<name>X0SKT1_9ZZZZ</name>